<name>A0A2U3KAS1_9BACT</name>
<evidence type="ECO:0000313" key="3">
    <source>
        <dbReference type="Proteomes" id="UP000238701"/>
    </source>
</evidence>
<feature type="transmembrane region" description="Helical" evidence="1">
    <location>
        <begin position="53"/>
        <end position="71"/>
    </location>
</feature>
<organism evidence="2 3">
    <name type="scientific">Candidatus Sulfotelmatobacter kueseliae</name>
    <dbReference type="NCBI Taxonomy" id="2042962"/>
    <lineage>
        <taxon>Bacteria</taxon>
        <taxon>Pseudomonadati</taxon>
        <taxon>Acidobacteriota</taxon>
        <taxon>Terriglobia</taxon>
        <taxon>Terriglobales</taxon>
        <taxon>Candidatus Korobacteraceae</taxon>
        <taxon>Candidatus Sulfotelmatobacter</taxon>
    </lineage>
</organism>
<evidence type="ECO:0000256" key="1">
    <source>
        <dbReference type="SAM" id="Phobius"/>
    </source>
</evidence>
<keyword evidence="1" id="KW-0472">Membrane</keyword>
<dbReference type="Proteomes" id="UP000238701">
    <property type="component" value="Unassembled WGS sequence"/>
</dbReference>
<evidence type="ECO:0000313" key="2">
    <source>
        <dbReference type="EMBL" id="SPF36755.1"/>
    </source>
</evidence>
<protein>
    <submittedName>
        <fullName evidence="2">Uncharacterized protein</fullName>
    </submittedName>
</protein>
<gene>
    <name evidence="2" type="ORF">SBA1_1610005</name>
</gene>
<reference evidence="3" key="1">
    <citation type="submission" date="2018-02" db="EMBL/GenBank/DDBJ databases">
        <authorList>
            <person name="Hausmann B."/>
        </authorList>
    </citation>
    <scope>NUCLEOTIDE SEQUENCE [LARGE SCALE GENOMIC DNA]</scope>
    <source>
        <strain evidence="3">Peat soil MAG SbA1</strain>
    </source>
</reference>
<proteinExistence type="predicted"/>
<accession>A0A2U3KAS1</accession>
<dbReference type="EMBL" id="OMOD01000070">
    <property type="protein sequence ID" value="SPF36755.1"/>
    <property type="molecule type" value="Genomic_DNA"/>
</dbReference>
<keyword evidence="1" id="KW-1133">Transmembrane helix</keyword>
<dbReference type="AlphaFoldDB" id="A0A2U3KAS1"/>
<sequence>MGAYQSSHERQTGLADLETADSSSLLLQDPSLSTFLKIDASHLASLWRSSCPFPILLLGVVVSYLACTWLLRKTPAPPASGW</sequence>
<keyword evidence="1" id="KW-0812">Transmembrane</keyword>